<name>A0A073IZF4_9RHOB</name>
<comment type="catalytic activity">
    <reaction evidence="6">
        <text>2 a quinone + NADH + H(+) = 2 a 1,4-benzosemiquinone + NAD(+)</text>
        <dbReference type="Rhea" id="RHEA:65952"/>
        <dbReference type="ChEBI" id="CHEBI:15378"/>
        <dbReference type="ChEBI" id="CHEBI:57540"/>
        <dbReference type="ChEBI" id="CHEBI:57945"/>
        <dbReference type="ChEBI" id="CHEBI:132124"/>
        <dbReference type="ChEBI" id="CHEBI:134225"/>
    </reaction>
</comment>
<comment type="similarity">
    <text evidence="6">Belongs to the azoreductase type 1 family.</text>
</comment>
<evidence type="ECO:0000313" key="8">
    <source>
        <dbReference type="EMBL" id="KEJ95069.1"/>
    </source>
</evidence>
<comment type="catalytic activity">
    <reaction evidence="5">
        <text>N,N-dimethyl-1,4-phenylenediamine + anthranilate + 2 NAD(+) = 2-(4-dimethylaminophenyl)diazenylbenzoate + 2 NADH + 2 H(+)</text>
        <dbReference type="Rhea" id="RHEA:55872"/>
        <dbReference type="ChEBI" id="CHEBI:15378"/>
        <dbReference type="ChEBI" id="CHEBI:15783"/>
        <dbReference type="ChEBI" id="CHEBI:16567"/>
        <dbReference type="ChEBI" id="CHEBI:57540"/>
        <dbReference type="ChEBI" id="CHEBI:57945"/>
        <dbReference type="ChEBI" id="CHEBI:71579"/>
        <dbReference type="EC" id="1.7.1.17"/>
    </reaction>
    <physiologicalReaction direction="right-to-left" evidence="5">
        <dbReference type="Rhea" id="RHEA:55874"/>
    </physiologicalReaction>
</comment>
<comment type="function">
    <text evidence="6">Quinone reductase that provides resistance to thiol-specific stress caused by electrophilic quinones.</text>
</comment>
<dbReference type="EMBL" id="JAMD01000008">
    <property type="protein sequence ID" value="KEJ95069.1"/>
    <property type="molecule type" value="Genomic_DNA"/>
</dbReference>
<evidence type="ECO:0000313" key="9">
    <source>
        <dbReference type="Proteomes" id="UP000027746"/>
    </source>
</evidence>
<dbReference type="InterPro" id="IPR029039">
    <property type="entry name" value="Flavoprotein-like_sf"/>
</dbReference>
<dbReference type="AlphaFoldDB" id="A0A073IZF4"/>
<dbReference type="HAMAP" id="MF_01216">
    <property type="entry name" value="Azoreductase_type1"/>
    <property type="match status" value="1"/>
</dbReference>
<keyword evidence="2 6" id="KW-0288">FMN</keyword>
<protein>
    <recommendedName>
        <fullName evidence="6">FMN dependent NADH:quinone oxidoreductase</fullName>
        <ecNumber evidence="6">1.6.5.-</ecNumber>
    </recommendedName>
    <alternativeName>
        <fullName evidence="6">Azo-dye reductase</fullName>
    </alternativeName>
    <alternativeName>
        <fullName evidence="6">FMN-dependent NADH-azo compound oxidoreductase</fullName>
    </alternativeName>
    <alternativeName>
        <fullName evidence="6">FMN-dependent NADH-azoreductase</fullName>
        <ecNumber evidence="6">1.7.1.17</ecNumber>
    </alternativeName>
</protein>
<dbReference type="SUPFAM" id="SSF52218">
    <property type="entry name" value="Flavoproteins"/>
    <property type="match status" value="1"/>
</dbReference>
<comment type="cofactor">
    <cofactor evidence="6">
        <name>FMN</name>
        <dbReference type="ChEBI" id="CHEBI:58210"/>
    </cofactor>
    <text evidence="6">Binds 1 FMN per subunit.</text>
</comment>
<sequence length="192" mass="20527">MTKSILHIDASARRASSVTRDLSKDVVARLDGDVVTRDLFDAPPHMSESWIGANFTPEADRTDAQKELLALSDKLIEEVKAADVLVIGIPVYNFTIPTNLKAWVDMICRAGITFRYTEAGPEGLLTGKRAILVAATGGTPVGSEIDFATTYMRHILGFVGITDVQVVAADRLSVDAEGSIAAAKEQVAKLAA</sequence>
<dbReference type="GO" id="GO:0016652">
    <property type="term" value="F:oxidoreductase activity, acting on NAD(P)H as acceptor"/>
    <property type="evidence" value="ECO:0007669"/>
    <property type="project" value="UniProtKB-UniRule"/>
</dbReference>
<comment type="caution">
    <text evidence="6">Lacks conserved residue(s) required for the propagation of feature annotation.</text>
</comment>
<dbReference type="GeneID" id="68868713"/>
<keyword evidence="3 6" id="KW-0560">Oxidoreductase</keyword>
<evidence type="ECO:0000256" key="4">
    <source>
        <dbReference type="ARBA" id="ARBA00023027"/>
    </source>
</evidence>
<proteinExistence type="inferred from homology"/>
<keyword evidence="4 6" id="KW-0520">NAD</keyword>
<dbReference type="PANTHER" id="PTHR43741">
    <property type="entry name" value="FMN-DEPENDENT NADH-AZOREDUCTASE 1"/>
    <property type="match status" value="1"/>
</dbReference>
<evidence type="ECO:0000256" key="1">
    <source>
        <dbReference type="ARBA" id="ARBA00022630"/>
    </source>
</evidence>
<dbReference type="InterPro" id="IPR050104">
    <property type="entry name" value="FMN-dep_NADH:Q_OxRdtase_AzoR1"/>
</dbReference>
<dbReference type="GO" id="GO:0010181">
    <property type="term" value="F:FMN binding"/>
    <property type="evidence" value="ECO:0007669"/>
    <property type="project" value="UniProtKB-UniRule"/>
</dbReference>
<evidence type="ECO:0000259" key="7">
    <source>
        <dbReference type="Pfam" id="PF02525"/>
    </source>
</evidence>
<keyword evidence="9" id="KW-1185">Reference proteome</keyword>
<evidence type="ECO:0000256" key="3">
    <source>
        <dbReference type="ARBA" id="ARBA00023002"/>
    </source>
</evidence>
<dbReference type="InterPro" id="IPR023048">
    <property type="entry name" value="NADH:quinone_OxRdtase_FMN_depd"/>
</dbReference>
<dbReference type="Gene3D" id="3.40.50.360">
    <property type="match status" value="1"/>
</dbReference>
<dbReference type="GO" id="GO:0009055">
    <property type="term" value="F:electron transfer activity"/>
    <property type="evidence" value="ECO:0007669"/>
    <property type="project" value="UniProtKB-UniRule"/>
</dbReference>
<accession>A0A073IZF4</accession>
<feature type="domain" description="Flavodoxin-like fold" evidence="7">
    <location>
        <begin position="4"/>
        <end position="189"/>
    </location>
</feature>
<dbReference type="EC" id="1.7.1.17" evidence="6"/>
<keyword evidence="1 6" id="KW-0285">Flavoprotein</keyword>
<dbReference type="Proteomes" id="UP000027746">
    <property type="component" value="Unassembled WGS sequence"/>
</dbReference>
<reference evidence="8 9" key="1">
    <citation type="submission" date="2014-01" db="EMBL/GenBank/DDBJ databases">
        <title>Sulfitobacter sp. H3 (MCCC 1A00686) Genome Sequencing.</title>
        <authorList>
            <person name="Lai Q."/>
            <person name="Hong Z."/>
        </authorList>
    </citation>
    <scope>NUCLEOTIDE SEQUENCE [LARGE SCALE GENOMIC DNA]</scope>
    <source>
        <strain evidence="8 9">H3</strain>
    </source>
</reference>
<organism evidence="8 9">
    <name type="scientific">Pseudosulfitobacter pseudonitzschiae</name>
    <dbReference type="NCBI Taxonomy" id="1402135"/>
    <lineage>
        <taxon>Bacteria</taxon>
        <taxon>Pseudomonadati</taxon>
        <taxon>Pseudomonadota</taxon>
        <taxon>Alphaproteobacteria</taxon>
        <taxon>Rhodobacterales</taxon>
        <taxon>Roseobacteraceae</taxon>
        <taxon>Pseudosulfitobacter</taxon>
    </lineage>
</organism>
<feature type="binding site" evidence="6">
    <location>
        <position position="11"/>
    </location>
    <ligand>
        <name>FMN</name>
        <dbReference type="ChEBI" id="CHEBI:58210"/>
    </ligand>
</feature>
<dbReference type="OrthoDB" id="9787136at2"/>
<comment type="function">
    <text evidence="6">Also exhibits azoreductase activity. Catalyzes the reductive cleavage of the azo bond in aromatic azo compounds to the corresponding amines.</text>
</comment>
<dbReference type="Pfam" id="PF02525">
    <property type="entry name" value="Flavodoxin_2"/>
    <property type="match status" value="1"/>
</dbReference>
<dbReference type="InterPro" id="IPR003680">
    <property type="entry name" value="Flavodoxin_fold"/>
</dbReference>
<dbReference type="EC" id="1.6.5.-" evidence="6"/>
<gene>
    <name evidence="6" type="primary">azoR</name>
    <name evidence="8" type="ORF">SUH3_23490</name>
</gene>
<dbReference type="PANTHER" id="PTHR43741:SF4">
    <property type="entry name" value="FMN-DEPENDENT NADH:QUINONE OXIDOREDUCTASE"/>
    <property type="match status" value="1"/>
</dbReference>
<dbReference type="RefSeq" id="WP_037928009.1">
    <property type="nucleotide sequence ID" value="NZ_CP054599.1"/>
</dbReference>
<evidence type="ECO:0000256" key="5">
    <source>
        <dbReference type="ARBA" id="ARBA00048542"/>
    </source>
</evidence>
<evidence type="ECO:0000256" key="6">
    <source>
        <dbReference type="HAMAP-Rule" id="MF_01216"/>
    </source>
</evidence>
<dbReference type="GO" id="GO:0016655">
    <property type="term" value="F:oxidoreductase activity, acting on NAD(P)H, quinone or similar compound as acceptor"/>
    <property type="evidence" value="ECO:0007669"/>
    <property type="project" value="InterPro"/>
</dbReference>
<evidence type="ECO:0000256" key="2">
    <source>
        <dbReference type="ARBA" id="ARBA00022643"/>
    </source>
</evidence>
<comment type="subunit">
    <text evidence="6">Homodimer.</text>
</comment>
<comment type="caution">
    <text evidence="8">The sequence shown here is derived from an EMBL/GenBank/DDBJ whole genome shotgun (WGS) entry which is preliminary data.</text>
</comment>